<feature type="domain" description="N-acetyltransferase" evidence="1">
    <location>
        <begin position="4"/>
        <end position="159"/>
    </location>
</feature>
<evidence type="ECO:0000259" key="1">
    <source>
        <dbReference type="PROSITE" id="PS51186"/>
    </source>
</evidence>
<reference evidence="2" key="1">
    <citation type="submission" date="2020-04" db="EMBL/GenBank/DDBJ databases">
        <authorList>
            <person name="Zhang T."/>
        </authorList>
    </citation>
    <scope>NUCLEOTIDE SEQUENCE</scope>
    <source>
        <strain evidence="2">HKST-UBA01</strain>
    </source>
</reference>
<accession>A0A956LY59</accession>
<dbReference type="PANTHER" id="PTHR43617">
    <property type="entry name" value="L-AMINO ACID N-ACETYLTRANSFERASE"/>
    <property type="match status" value="1"/>
</dbReference>
<dbReference type="Pfam" id="PF00583">
    <property type="entry name" value="Acetyltransf_1"/>
    <property type="match status" value="1"/>
</dbReference>
<dbReference type="PROSITE" id="PS51186">
    <property type="entry name" value="GNAT"/>
    <property type="match status" value="1"/>
</dbReference>
<gene>
    <name evidence="2" type="ORF">KC729_01080</name>
</gene>
<dbReference type="GO" id="GO:0016747">
    <property type="term" value="F:acyltransferase activity, transferring groups other than amino-acyl groups"/>
    <property type="evidence" value="ECO:0007669"/>
    <property type="project" value="InterPro"/>
</dbReference>
<dbReference type="AlphaFoldDB" id="A0A956LY59"/>
<proteinExistence type="predicted"/>
<sequence>MPRIELRPADPSHWADATNLHVRPDQESFVPPVEESRLIDLSDTELAHEPLFIWSGGILVGFCSIYWPTRHSRRVFLGGFLIDAKHQGRGLGKAAFDALLMRVRDRHPDCRLVTLTVHPDNVTAQTLYRNAGFVPTGREIAGHLVFDRALHPPDRRPYPAP</sequence>
<dbReference type="Proteomes" id="UP000697710">
    <property type="component" value="Unassembled WGS sequence"/>
</dbReference>
<reference evidence="2" key="2">
    <citation type="journal article" date="2021" name="Microbiome">
        <title>Successional dynamics and alternative stable states in a saline activated sludge microbial community over 9 years.</title>
        <authorList>
            <person name="Wang Y."/>
            <person name="Ye J."/>
            <person name="Ju F."/>
            <person name="Liu L."/>
            <person name="Boyd J.A."/>
            <person name="Deng Y."/>
            <person name="Parks D.H."/>
            <person name="Jiang X."/>
            <person name="Yin X."/>
            <person name="Woodcroft B.J."/>
            <person name="Tyson G.W."/>
            <person name="Hugenholtz P."/>
            <person name="Polz M.F."/>
            <person name="Zhang T."/>
        </authorList>
    </citation>
    <scope>NUCLEOTIDE SEQUENCE</scope>
    <source>
        <strain evidence="2">HKST-UBA01</strain>
    </source>
</reference>
<dbReference type="InterPro" id="IPR000182">
    <property type="entry name" value="GNAT_dom"/>
</dbReference>
<dbReference type="CDD" id="cd04301">
    <property type="entry name" value="NAT_SF"/>
    <property type="match status" value="1"/>
</dbReference>
<evidence type="ECO:0000313" key="2">
    <source>
        <dbReference type="EMBL" id="MCA9726246.1"/>
    </source>
</evidence>
<organism evidence="2 3">
    <name type="scientific">Eiseniibacteriota bacterium</name>
    <dbReference type="NCBI Taxonomy" id="2212470"/>
    <lineage>
        <taxon>Bacteria</taxon>
        <taxon>Candidatus Eiseniibacteriota</taxon>
    </lineage>
</organism>
<dbReference type="Gene3D" id="3.40.630.30">
    <property type="match status" value="1"/>
</dbReference>
<protein>
    <submittedName>
        <fullName evidence="2">GNAT family N-acetyltransferase</fullName>
    </submittedName>
</protein>
<comment type="caution">
    <text evidence="2">The sequence shown here is derived from an EMBL/GenBank/DDBJ whole genome shotgun (WGS) entry which is preliminary data.</text>
</comment>
<dbReference type="InterPro" id="IPR016181">
    <property type="entry name" value="Acyl_CoA_acyltransferase"/>
</dbReference>
<dbReference type="EMBL" id="JAGQHR010000013">
    <property type="protein sequence ID" value="MCA9726246.1"/>
    <property type="molecule type" value="Genomic_DNA"/>
</dbReference>
<dbReference type="SUPFAM" id="SSF55729">
    <property type="entry name" value="Acyl-CoA N-acyltransferases (Nat)"/>
    <property type="match status" value="1"/>
</dbReference>
<name>A0A956LY59_UNCEI</name>
<evidence type="ECO:0000313" key="3">
    <source>
        <dbReference type="Proteomes" id="UP000697710"/>
    </source>
</evidence>
<dbReference type="InterPro" id="IPR050276">
    <property type="entry name" value="MshD_Acetyltransferase"/>
</dbReference>